<dbReference type="InterPro" id="IPR040686">
    <property type="entry name" value="PurK_C"/>
</dbReference>
<dbReference type="SUPFAM" id="SSF51246">
    <property type="entry name" value="Rudiment single hybrid motif"/>
    <property type="match status" value="1"/>
</dbReference>
<feature type="non-terminal residue" evidence="3">
    <location>
        <position position="208"/>
    </location>
</feature>
<feature type="non-terminal residue" evidence="3">
    <location>
        <position position="1"/>
    </location>
</feature>
<dbReference type="EMBL" id="LAVV01001463">
    <property type="protein sequence ID" value="KNZ63528.1"/>
    <property type="molecule type" value="Genomic_DNA"/>
</dbReference>
<dbReference type="Pfam" id="PF17769">
    <property type="entry name" value="PurK_C"/>
    <property type="match status" value="1"/>
</dbReference>
<name>A0A0L6VS35_9BASI</name>
<dbReference type="AlphaFoldDB" id="A0A0L6VS35"/>
<dbReference type="STRING" id="27349.A0A0L6VS35"/>
<keyword evidence="4" id="KW-1185">Reference proteome</keyword>
<dbReference type="VEuPathDB" id="FungiDB:VP01_11317g1"/>
<keyword evidence="1" id="KW-0067">ATP-binding</keyword>
<dbReference type="SUPFAM" id="SSF56059">
    <property type="entry name" value="Glutathione synthetase ATP-binding domain-like"/>
    <property type="match status" value="1"/>
</dbReference>
<accession>A0A0L6VS35</accession>
<dbReference type="OrthoDB" id="15425at2759"/>
<dbReference type="InterPro" id="IPR011054">
    <property type="entry name" value="Rudment_hybrid_motif"/>
</dbReference>
<dbReference type="PANTHER" id="PTHR11609:SF5">
    <property type="entry name" value="PHOSPHORIBOSYLAMINOIMIDAZOLE CARBOXYLASE"/>
    <property type="match status" value="1"/>
</dbReference>
<protein>
    <recommendedName>
        <fullName evidence="2">Phosphoribosylaminoimidazole carboxylase C-terminal domain-containing protein</fullName>
    </recommendedName>
</protein>
<dbReference type="PANTHER" id="PTHR11609">
    <property type="entry name" value="PURINE BIOSYNTHESIS PROTEIN 6/7, PUR6/7"/>
    <property type="match status" value="1"/>
</dbReference>
<evidence type="ECO:0000313" key="4">
    <source>
        <dbReference type="Proteomes" id="UP000037035"/>
    </source>
</evidence>
<evidence type="ECO:0000313" key="3">
    <source>
        <dbReference type="EMBL" id="KNZ63528.1"/>
    </source>
</evidence>
<dbReference type="InterPro" id="IPR013815">
    <property type="entry name" value="ATP_grasp_subdomain_1"/>
</dbReference>
<gene>
    <name evidence="3" type="ORF">VP01_11317g1</name>
</gene>
<evidence type="ECO:0000256" key="1">
    <source>
        <dbReference type="ARBA" id="ARBA00022840"/>
    </source>
</evidence>
<dbReference type="Gene3D" id="3.30.1490.20">
    <property type="entry name" value="ATP-grasp fold, A domain"/>
    <property type="match status" value="1"/>
</dbReference>
<reference evidence="3 4" key="1">
    <citation type="submission" date="2015-08" db="EMBL/GenBank/DDBJ databases">
        <title>Next Generation Sequencing and Analysis of the Genome of Puccinia sorghi L Schw, the Causal Agent of Maize Common Rust.</title>
        <authorList>
            <person name="Rochi L."/>
            <person name="Burguener G."/>
            <person name="Darino M."/>
            <person name="Turjanski A."/>
            <person name="Kreff E."/>
            <person name="Dieguez M.J."/>
            <person name="Sacco F."/>
        </authorList>
    </citation>
    <scope>NUCLEOTIDE SEQUENCE [LARGE SCALE GENOMIC DNA]</scope>
    <source>
        <strain evidence="3 4">RO10H11247</strain>
    </source>
</reference>
<proteinExistence type="predicted"/>
<dbReference type="Gene3D" id="3.30.470.20">
    <property type="entry name" value="ATP-grasp fold, B domain"/>
    <property type="match status" value="1"/>
</dbReference>
<dbReference type="GO" id="GO:0005524">
    <property type="term" value="F:ATP binding"/>
    <property type="evidence" value="ECO:0007669"/>
    <property type="project" value="UniProtKB-KW"/>
</dbReference>
<evidence type="ECO:0000259" key="2">
    <source>
        <dbReference type="Pfam" id="PF17769"/>
    </source>
</evidence>
<feature type="domain" description="Phosphoribosylaminoimidazole carboxylase C-terminal" evidence="2">
    <location>
        <begin position="112"/>
        <end position="169"/>
    </location>
</feature>
<sequence length="208" mass="22574">VIEIIQDKYRQKLFLSQAGIPVSDFEEIKAFPSSAEIKEQVQQVAGRLGFPLMLKSRLYPGVDSAILRLQADLSELKLYAERFVPFTCEIAVMVVKGVPVPGSSDPNICVYVLGHESGKKGSHQVKRCLELVSGLKGVSVEAYGKFSCQKGRKMAHINVVGESDADVRETVSMVVRCLPANQTEELNLASLSRTSDKAAGGGFSDSNP</sequence>
<organism evidence="3 4">
    <name type="scientific">Puccinia sorghi</name>
    <dbReference type="NCBI Taxonomy" id="27349"/>
    <lineage>
        <taxon>Eukaryota</taxon>
        <taxon>Fungi</taxon>
        <taxon>Dikarya</taxon>
        <taxon>Basidiomycota</taxon>
        <taxon>Pucciniomycotina</taxon>
        <taxon>Pucciniomycetes</taxon>
        <taxon>Pucciniales</taxon>
        <taxon>Pucciniaceae</taxon>
        <taxon>Puccinia</taxon>
    </lineage>
</organism>
<dbReference type="Proteomes" id="UP000037035">
    <property type="component" value="Unassembled WGS sequence"/>
</dbReference>
<comment type="caution">
    <text evidence="3">The sequence shown here is derived from an EMBL/GenBank/DDBJ whole genome shotgun (WGS) entry which is preliminary data.</text>
</comment>
<keyword evidence="1" id="KW-0547">Nucleotide-binding</keyword>